<dbReference type="Proteomes" id="UP001285352">
    <property type="component" value="Unassembled WGS sequence"/>
</dbReference>
<dbReference type="PROSITE" id="PS51746">
    <property type="entry name" value="PPM_2"/>
    <property type="match status" value="1"/>
</dbReference>
<name>A0ABU4UQ69_9PSEU</name>
<evidence type="ECO:0000259" key="4">
    <source>
        <dbReference type="PROSITE" id="PS51746"/>
    </source>
</evidence>
<feature type="domain" description="Response regulatory" evidence="3">
    <location>
        <begin position="12"/>
        <end position="129"/>
    </location>
</feature>
<evidence type="ECO:0000256" key="1">
    <source>
        <dbReference type="ARBA" id="ARBA00022801"/>
    </source>
</evidence>
<dbReference type="Pfam" id="PF07228">
    <property type="entry name" value="SpoIIE"/>
    <property type="match status" value="1"/>
</dbReference>
<keyword evidence="2" id="KW-0597">Phosphoprotein</keyword>
<dbReference type="PANTHER" id="PTHR43156:SF2">
    <property type="entry name" value="STAGE II SPORULATION PROTEIN E"/>
    <property type="match status" value="1"/>
</dbReference>
<evidence type="ECO:0000256" key="2">
    <source>
        <dbReference type="PROSITE-ProRule" id="PRU00169"/>
    </source>
</evidence>
<organism evidence="5 6">
    <name type="scientific">Lentzea sokolovensis</name>
    <dbReference type="NCBI Taxonomy" id="3095429"/>
    <lineage>
        <taxon>Bacteria</taxon>
        <taxon>Bacillati</taxon>
        <taxon>Actinomycetota</taxon>
        <taxon>Actinomycetes</taxon>
        <taxon>Pseudonocardiales</taxon>
        <taxon>Pseudonocardiaceae</taxon>
        <taxon>Lentzea</taxon>
    </lineage>
</organism>
<comment type="caution">
    <text evidence="5">The sequence shown here is derived from an EMBL/GenBank/DDBJ whole genome shotgun (WGS) entry which is preliminary data.</text>
</comment>
<protein>
    <submittedName>
        <fullName evidence="5">Fused response regulator/phosphatase</fullName>
    </submittedName>
</protein>
<feature type="domain" description="PPM-type phosphatase" evidence="4">
    <location>
        <begin position="318"/>
        <end position="520"/>
    </location>
</feature>
<accession>A0ABU4UQ69</accession>
<dbReference type="InterPro" id="IPR036457">
    <property type="entry name" value="PPM-type-like_dom_sf"/>
</dbReference>
<evidence type="ECO:0000313" key="5">
    <source>
        <dbReference type="EMBL" id="MDX8141640.1"/>
    </source>
</evidence>
<dbReference type="EMBL" id="JAXAVU010000004">
    <property type="protein sequence ID" value="MDX8141640.1"/>
    <property type="molecule type" value="Genomic_DNA"/>
</dbReference>
<dbReference type="Gene3D" id="3.40.50.2300">
    <property type="match status" value="1"/>
</dbReference>
<sequence>MNPTAMGGGPARVLVVDDLDASRFIACSWLRRSGHTVVEATTAAEALIALETESFDLVLLDVHLPDMSGYDVTERIKADPRTSSVPVVMLSATYIEPDDKVIGLTRGADAYLTEPVDPGELLANVEAALRYHRARALAEHLAAKLTRLTTSTFAINAAMTFDALAEAAAIGAADVLDGEATAVVTSPSGVVRVATAGARRPDARFRLDNADVENWMAALNPGVGVTMIEADAAPWHPESPVTAALARTKPRRAPIGIAVLPSAVAGDDDRNLLRQLAQATALAAEGLHTFAEEHSLALTLQRSLLPRTLPHHPELPMTARYVPASSNAEIGGDFYDVIELDGRMLIAIGDVCGHSIEAATVMAEVRHTLRAYAVEGHRPAEILRRTDLLLERFHPTGGLTTMCLLLVDLRAGTMEVANAGHVPPLIADDQGARYLPVKGPLLGIGLARPEATELPLPRGTTVLLTTDGLIERPGMDLDEGMEKLRAAVSHLDDMDELADRLLTELGQGKQDDIALFLLRRLA</sequence>
<dbReference type="SUPFAM" id="SSF81606">
    <property type="entry name" value="PP2C-like"/>
    <property type="match status" value="1"/>
</dbReference>
<gene>
    <name evidence="5" type="ORF">SK854_05925</name>
</gene>
<feature type="modified residue" description="4-aspartylphosphate" evidence="2">
    <location>
        <position position="61"/>
    </location>
</feature>
<dbReference type="PANTHER" id="PTHR43156">
    <property type="entry name" value="STAGE II SPORULATION PROTEIN E-RELATED"/>
    <property type="match status" value="1"/>
</dbReference>
<dbReference type="SUPFAM" id="SSF52172">
    <property type="entry name" value="CheY-like"/>
    <property type="match status" value="1"/>
</dbReference>
<evidence type="ECO:0000259" key="3">
    <source>
        <dbReference type="PROSITE" id="PS50110"/>
    </source>
</evidence>
<keyword evidence="1" id="KW-0378">Hydrolase</keyword>
<dbReference type="PROSITE" id="PS50110">
    <property type="entry name" value="RESPONSE_REGULATORY"/>
    <property type="match status" value="1"/>
</dbReference>
<dbReference type="Pfam" id="PF00072">
    <property type="entry name" value="Response_reg"/>
    <property type="match status" value="1"/>
</dbReference>
<evidence type="ECO:0000313" key="6">
    <source>
        <dbReference type="Proteomes" id="UP001285352"/>
    </source>
</evidence>
<reference evidence="5 6" key="1">
    <citation type="submission" date="2023-11" db="EMBL/GenBank/DDBJ databases">
        <title>Lentzea sokolovensis, sp. nov., Lentzea kristufkii, sp. nov., and Lentzea miocenensis, sp. nov., rare actinobacteria from Sokolov Coal Basin, Miocene lacustrine sediment, Czech Republic.</title>
        <authorList>
            <person name="Lara A."/>
            <person name="Kotroba L."/>
            <person name="Nouioui I."/>
            <person name="Neumann-Schaal M."/>
            <person name="Mast Y."/>
            <person name="Chronakova A."/>
        </authorList>
    </citation>
    <scope>NUCLEOTIDE SEQUENCE [LARGE SCALE GENOMIC DNA]</scope>
    <source>
        <strain evidence="5 6">BCCO 10_0061</strain>
    </source>
</reference>
<dbReference type="SMART" id="SM00448">
    <property type="entry name" value="REC"/>
    <property type="match status" value="1"/>
</dbReference>
<dbReference type="InterPro" id="IPR011006">
    <property type="entry name" value="CheY-like_superfamily"/>
</dbReference>
<proteinExistence type="predicted"/>
<dbReference type="InterPro" id="IPR052016">
    <property type="entry name" value="Bact_Sigma-Reg"/>
</dbReference>
<dbReference type="RefSeq" id="WP_319973961.1">
    <property type="nucleotide sequence ID" value="NZ_JAXAVU010000004.1"/>
</dbReference>
<dbReference type="InterPro" id="IPR001789">
    <property type="entry name" value="Sig_transdc_resp-reg_receiver"/>
</dbReference>
<dbReference type="SMART" id="SM00331">
    <property type="entry name" value="PP2C_SIG"/>
    <property type="match status" value="1"/>
</dbReference>
<dbReference type="Gene3D" id="3.60.40.10">
    <property type="entry name" value="PPM-type phosphatase domain"/>
    <property type="match status" value="1"/>
</dbReference>
<keyword evidence="6" id="KW-1185">Reference proteome</keyword>
<reference evidence="5 6" key="2">
    <citation type="submission" date="2023-11" db="EMBL/GenBank/DDBJ databases">
        <authorList>
            <person name="Lara A.C."/>
            <person name="Chronakova A."/>
        </authorList>
    </citation>
    <scope>NUCLEOTIDE SEQUENCE [LARGE SCALE GENOMIC DNA]</scope>
    <source>
        <strain evidence="5 6">BCCO 10_0061</strain>
    </source>
</reference>
<dbReference type="InterPro" id="IPR001932">
    <property type="entry name" value="PPM-type_phosphatase-like_dom"/>
</dbReference>